<dbReference type="KEGG" id="aqu:109580496"/>
<keyword evidence="3" id="KW-1185">Reference proteome</keyword>
<reference evidence="2" key="2">
    <citation type="submission" date="2024-06" db="UniProtKB">
        <authorList>
            <consortium name="EnsemblMetazoa"/>
        </authorList>
    </citation>
    <scope>IDENTIFICATION</scope>
</reference>
<dbReference type="Gene3D" id="3.30.420.10">
    <property type="entry name" value="Ribonuclease H-like superfamily/Ribonuclease H"/>
    <property type="match status" value="1"/>
</dbReference>
<evidence type="ECO:0000313" key="2">
    <source>
        <dbReference type="EnsemblMetazoa" id="XP_019849304.1"/>
    </source>
</evidence>
<dbReference type="GeneID" id="109580496"/>
<organism evidence="2 3">
    <name type="scientific">Amphimedon queenslandica</name>
    <name type="common">Sponge</name>
    <dbReference type="NCBI Taxonomy" id="400682"/>
    <lineage>
        <taxon>Eukaryota</taxon>
        <taxon>Metazoa</taxon>
        <taxon>Porifera</taxon>
        <taxon>Demospongiae</taxon>
        <taxon>Heteroscleromorpha</taxon>
        <taxon>Haplosclerida</taxon>
        <taxon>Niphatidae</taxon>
        <taxon>Amphimedon</taxon>
    </lineage>
</organism>
<name>A0AAN0IX13_AMPQE</name>
<dbReference type="Proteomes" id="UP000007879">
    <property type="component" value="Unassembled WGS sequence"/>
</dbReference>
<dbReference type="EnsemblMetazoa" id="XM_019993745.1">
    <property type="protein sequence ID" value="XP_019849304.1"/>
    <property type="gene ID" value="LOC109580496"/>
</dbReference>
<reference evidence="3" key="1">
    <citation type="journal article" date="2010" name="Nature">
        <title>The Amphimedon queenslandica genome and the evolution of animal complexity.</title>
        <authorList>
            <person name="Srivastava M."/>
            <person name="Simakov O."/>
            <person name="Chapman J."/>
            <person name="Fahey B."/>
            <person name="Gauthier M.E."/>
            <person name="Mitros T."/>
            <person name="Richards G.S."/>
            <person name="Conaco C."/>
            <person name="Dacre M."/>
            <person name="Hellsten U."/>
            <person name="Larroux C."/>
            <person name="Putnam N.H."/>
            <person name="Stanke M."/>
            <person name="Adamska M."/>
            <person name="Darling A."/>
            <person name="Degnan S.M."/>
            <person name="Oakley T.H."/>
            <person name="Plachetzki D.C."/>
            <person name="Zhai Y."/>
            <person name="Adamski M."/>
            <person name="Calcino A."/>
            <person name="Cummins S.F."/>
            <person name="Goodstein D.M."/>
            <person name="Harris C."/>
            <person name="Jackson D.J."/>
            <person name="Leys S.P."/>
            <person name="Shu S."/>
            <person name="Woodcroft B.J."/>
            <person name="Vervoort M."/>
            <person name="Kosik K.S."/>
            <person name="Manning G."/>
            <person name="Degnan B.M."/>
            <person name="Rokhsar D.S."/>
        </authorList>
    </citation>
    <scope>NUCLEOTIDE SEQUENCE [LARGE SCALE GENOMIC DNA]</scope>
</reference>
<dbReference type="InterPro" id="IPR036397">
    <property type="entry name" value="RNaseH_sf"/>
</dbReference>
<dbReference type="PANTHER" id="PTHR21053">
    <property type="entry name" value="TRANSCRIPTION ELONGATION FACTOR, MITOCHONDRIAL"/>
    <property type="match status" value="1"/>
</dbReference>
<proteinExistence type="predicted"/>
<evidence type="ECO:0000313" key="3">
    <source>
        <dbReference type="Proteomes" id="UP000007879"/>
    </source>
</evidence>
<protein>
    <submittedName>
        <fullName evidence="2">Uncharacterized protein</fullName>
    </submittedName>
</protein>
<sequence length="314" mass="36115">MVMCHVTSAIDQAYEPRLCSHLHPRAHAWSIMDMRNGVKSLKKLLLFLETATPSQLLTLNRLGPKMRDRILSLREKGPITLKDLTSIKWVTSNSLALWSGDNNVKKILNSYCYAIETYGDKYPNSVTSIDLGTKVVTFTSLLREEGVHLKEWQQFEVIFKPYELMSSYDQISELFSLLPKTDAYLLERQSHRTLKFPNAGFLQASLLLRIEEAILYSIGKERNMTIHTISPLKVGQYFELETHPKKKRSAVAMVKRLIGDKDKEGIVTPFGNTLVVTPEFREFYIDERKLDDYSDSILQGIAFLEWIELSHLLK</sequence>
<evidence type="ECO:0000256" key="1">
    <source>
        <dbReference type="ARBA" id="ARBA00023163"/>
    </source>
</evidence>
<dbReference type="RefSeq" id="XP_019849304.1">
    <property type="nucleotide sequence ID" value="XM_019993745.1"/>
</dbReference>
<dbReference type="SUPFAM" id="SSF53098">
    <property type="entry name" value="Ribonuclease H-like"/>
    <property type="match status" value="1"/>
</dbReference>
<dbReference type="GO" id="GO:0003676">
    <property type="term" value="F:nucleic acid binding"/>
    <property type="evidence" value="ECO:0007669"/>
    <property type="project" value="InterPro"/>
</dbReference>
<dbReference type="AlphaFoldDB" id="A0AAN0IX13"/>
<dbReference type="InterPro" id="IPR012337">
    <property type="entry name" value="RNaseH-like_sf"/>
</dbReference>
<dbReference type="GO" id="GO:0030337">
    <property type="term" value="F:DNA polymerase processivity factor activity"/>
    <property type="evidence" value="ECO:0007669"/>
    <property type="project" value="TreeGrafter"/>
</dbReference>
<dbReference type="GO" id="GO:0042645">
    <property type="term" value="C:mitochondrial nucleoid"/>
    <property type="evidence" value="ECO:0007669"/>
    <property type="project" value="TreeGrafter"/>
</dbReference>
<dbReference type="PANTHER" id="PTHR21053:SF2">
    <property type="entry name" value="TRANSCRIPTION ELONGATION FACTOR, MITOCHONDRIAL"/>
    <property type="match status" value="1"/>
</dbReference>
<keyword evidence="1" id="KW-0804">Transcription</keyword>
<dbReference type="InterPro" id="IPR039150">
    <property type="entry name" value="TEFM"/>
</dbReference>
<accession>A0AAN0IX13</accession>
<dbReference type="GO" id="GO:0006392">
    <property type="term" value="P:transcription elongation by mitochondrial RNA polymerase"/>
    <property type="evidence" value="ECO:0007669"/>
    <property type="project" value="InterPro"/>
</dbReference>